<dbReference type="EMBL" id="AZGD01000106">
    <property type="protein sequence ID" value="KRM17402.1"/>
    <property type="molecule type" value="Genomic_DNA"/>
</dbReference>
<dbReference type="Proteomes" id="UP000051054">
    <property type="component" value="Unassembled WGS sequence"/>
</dbReference>
<proteinExistence type="predicted"/>
<accession>A0A0R1WH97</accession>
<evidence type="ECO:0000259" key="1">
    <source>
        <dbReference type="Pfam" id="PF01521"/>
    </source>
</evidence>
<dbReference type="STRING" id="1423755.FC40_GL001174"/>
<dbReference type="AlphaFoldDB" id="A0A0R1WH97"/>
<evidence type="ECO:0000313" key="2">
    <source>
        <dbReference type="EMBL" id="KRM17402.1"/>
    </source>
</evidence>
<dbReference type="SUPFAM" id="SSF89360">
    <property type="entry name" value="HesB-like domain"/>
    <property type="match status" value="1"/>
</dbReference>
<evidence type="ECO:0000313" key="3">
    <source>
        <dbReference type="Proteomes" id="UP000051054"/>
    </source>
</evidence>
<dbReference type="Gene3D" id="2.60.300.12">
    <property type="entry name" value="HesB-like domain"/>
    <property type="match status" value="1"/>
</dbReference>
<dbReference type="InterPro" id="IPR035903">
    <property type="entry name" value="HesB-like_dom_sf"/>
</dbReference>
<dbReference type="InterPro" id="IPR000361">
    <property type="entry name" value="ATAP_core_dom"/>
</dbReference>
<dbReference type="OrthoDB" id="2361502at2"/>
<dbReference type="PATRIC" id="fig|1423755.3.peg.1239"/>
<dbReference type="Pfam" id="PF01521">
    <property type="entry name" value="Fe-S_biosyn"/>
    <property type="match status" value="1"/>
</dbReference>
<dbReference type="RefSeq" id="WP_025022993.1">
    <property type="nucleotide sequence ID" value="NZ_AZGD01000106.1"/>
</dbReference>
<keyword evidence="3" id="KW-1185">Reference proteome</keyword>
<gene>
    <name evidence="2" type="ORF">FC40_GL001174</name>
</gene>
<sequence>MELFVTDTAKEKLQKYIDDPKAQLILDFDDGVGPLSLEGSCTLNNNFRVVVVDPKDDSYKKDYEKSMPSNIGPFLYKGYSEMYMDKKLKLDVNPATTMIKLVGANSGELTGAVPVVDLRD</sequence>
<name>A0A0R1WH97_9LACO</name>
<organism evidence="2 3">
    <name type="scientific">Ligilactobacillus hayakitensis DSM 18933 = JCM 14209</name>
    <dbReference type="NCBI Taxonomy" id="1423755"/>
    <lineage>
        <taxon>Bacteria</taxon>
        <taxon>Bacillati</taxon>
        <taxon>Bacillota</taxon>
        <taxon>Bacilli</taxon>
        <taxon>Lactobacillales</taxon>
        <taxon>Lactobacillaceae</taxon>
        <taxon>Ligilactobacillus</taxon>
    </lineage>
</organism>
<reference evidence="2 3" key="1">
    <citation type="journal article" date="2015" name="Genome Announc.">
        <title>Expanding the biotechnology potential of lactobacilli through comparative genomics of 213 strains and associated genera.</title>
        <authorList>
            <person name="Sun Z."/>
            <person name="Harris H.M."/>
            <person name="McCann A."/>
            <person name="Guo C."/>
            <person name="Argimon S."/>
            <person name="Zhang W."/>
            <person name="Yang X."/>
            <person name="Jeffery I.B."/>
            <person name="Cooney J.C."/>
            <person name="Kagawa T.F."/>
            <person name="Liu W."/>
            <person name="Song Y."/>
            <person name="Salvetti E."/>
            <person name="Wrobel A."/>
            <person name="Rasinkangas P."/>
            <person name="Parkhill J."/>
            <person name="Rea M.C."/>
            <person name="O'Sullivan O."/>
            <person name="Ritari J."/>
            <person name="Douillard F.P."/>
            <person name="Paul Ross R."/>
            <person name="Yang R."/>
            <person name="Briner A.E."/>
            <person name="Felis G.E."/>
            <person name="de Vos W.M."/>
            <person name="Barrangou R."/>
            <person name="Klaenhammer T.R."/>
            <person name="Caufield P.W."/>
            <person name="Cui Y."/>
            <person name="Zhang H."/>
            <person name="O'Toole P.W."/>
        </authorList>
    </citation>
    <scope>NUCLEOTIDE SEQUENCE [LARGE SCALE GENOMIC DNA]</scope>
    <source>
        <strain evidence="2 3">DSM 18933</strain>
    </source>
</reference>
<dbReference type="eggNOG" id="COG4918">
    <property type="taxonomic scope" value="Bacteria"/>
</dbReference>
<comment type="caution">
    <text evidence="2">The sequence shown here is derived from an EMBL/GenBank/DDBJ whole genome shotgun (WGS) entry which is preliminary data.</text>
</comment>
<feature type="domain" description="Core" evidence="1">
    <location>
        <begin position="1"/>
        <end position="116"/>
    </location>
</feature>
<protein>
    <recommendedName>
        <fullName evidence="1">Core domain-containing protein</fullName>
    </recommendedName>
</protein>